<name>A0A9K3D100_9EUKA</name>
<evidence type="ECO:0000256" key="1">
    <source>
        <dbReference type="SAM" id="MobiDB-lite"/>
    </source>
</evidence>
<dbReference type="EMBL" id="BDIP01002347">
    <property type="protein sequence ID" value="GIQ86152.1"/>
    <property type="molecule type" value="Genomic_DNA"/>
</dbReference>
<accession>A0A9K3D100</accession>
<dbReference type="AlphaFoldDB" id="A0A9K3D100"/>
<protein>
    <submittedName>
        <fullName evidence="2">Uncharacterized protein</fullName>
    </submittedName>
</protein>
<reference evidence="2 3" key="1">
    <citation type="journal article" date="2018" name="PLoS ONE">
        <title>The draft genome of Kipferlia bialata reveals reductive genome evolution in fornicate parasites.</title>
        <authorList>
            <person name="Tanifuji G."/>
            <person name="Takabayashi S."/>
            <person name="Kume K."/>
            <person name="Takagi M."/>
            <person name="Nakayama T."/>
            <person name="Kamikawa R."/>
            <person name="Inagaki Y."/>
            <person name="Hashimoto T."/>
        </authorList>
    </citation>
    <scope>NUCLEOTIDE SEQUENCE [LARGE SCALE GENOMIC DNA]</scope>
    <source>
        <strain evidence="2">NY0173</strain>
    </source>
</reference>
<sequence length="300" mass="32562">MVHKDVPRDCVHLCLLSLDTWEWRVTGIVDLASQCGTDLCYPWDSGVLGDSVVVIGCSQPWAYHIPTACVYLLPSCPVYITHGAHRYKDPDSDTMFFYSTGGQTPLVCLTLTDNASGKPHTYTWTHLPSAPPPQCGLWHNHLQIGRTLVACHPSIPILSLCDTVSGCLVAASEGGAQVVWKDRWGRMGKSSTPGGGSTECICKTGDTEEGSSTGEEPDHSSEDPDTDTTNEWSDTFGDTNSEEEDEPEPNFGDGHLCLMGSERLTVLQVYGPCNDRARLYHLGPDVGYNVLGCAFSDDGF</sequence>
<organism evidence="2 3">
    <name type="scientific">Kipferlia bialata</name>
    <dbReference type="NCBI Taxonomy" id="797122"/>
    <lineage>
        <taxon>Eukaryota</taxon>
        <taxon>Metamonada</taxon>
        <taxon>Carpediemonas-like organisms</taxon>
        <taxon>Kipferlia</taxon>
    </lineage>
</organism>
<gene>
    <name evidence="2" type="ORF">KIPB_007949</name>
</gene>
<dbReference type="Proteomes" id="UP000265618">
    <property type="component" value="Unassembled WGS sequence"/>
</dbReference>
<feature type="compositionally biased region" description="Polar residues" evidence="1">
    <location>
        <begin position="229"/>
        <end position="239"/>
    </location>
</feature>
<evidence type="ECO:0000313" key="3">
    <source>
        <dbReference type="Proteomes" id="UP000265618"/>
    </source>
</evidence>
<proteinExistence type="predicted"/>
<feature type="region of interest" description="Disordered" evidence="1">
    <location>
        <begin position="185"/>
        <end position="254"/>
    </location>
</feature>
<keyword evidence="3" id="KW-1185">Reference proteome</keyword>
<evidence type="ECO:0000313" key="2">
    <source>
        <dbReference type="EMBL" id="GIQ86152.1"/>
    </source>
</evidence>
<comment type="caution">
    <text evidence="2">The sequence shown here is derived from an EMBL/GenBank/DDBJ whole genome shotgun (WGS) entry which is preliminary data.</text>
</comment>